<evidence type="ECO:0000256" key="3">
    <source>
        <dbReference type="ARBA" id="ARBA00022884"/>
    </source>
</evidence>
<keyword evidence="4" id="KW-0689">Ribosomal protein</keyword>
<dbReference type="SUPFAM" id="SSF46946">
    <property type="entry name" value="S13-like H2TH domain"/>
    <property type="match status" value="1"/>
</dbReference>
<dbReference type="FunFam" id="1.10.8.50:FF:000001">
    <property type="entry name" value="30S ribosomal protein S13"/>
    <property type="match status" value="1"/>
</dbReference>
<dbReference type="InterPro" id="IPR019980">
    <property type="entry name" value="Ribosomal_uS13_bac-type"/>
</dbReference>
<gene>
    <name evidence="6" type="ORF">LCGC14_0103720</name>
</gene>
<dbReference type="PANTHER" id="PTHR10871">
    <property type="entry name" value="30S RIBOSOMAL PROTEIN S13/40S RIBOSOMAL PROTEIN S18"/>
    <property type="match status" value="1"/>
</dbReference>
<reference evidence="6" key="1">
    <citation type="journal article" date="2015" name="Nature">
        <title>Complex archaea that bridge the gap between prokaryotes and eukaryotes.</title>
        <authorList>
            <person name="Spang A."/>
            <person name="Saw J.H."/>
            <person name="Jorgensen S.L."/>
            <person name="Zaremba-Niedzwiedzka K."/>
            <person name="Martijn J."/>
            <person name="Lind A.E."/>
            <person name="van Eijk R."/>
            <person name="Schleper C."/>
            <person name="Guy L."/>
            <person name="Ettema T.J."/>
        </authorList>
    </citation>
    <scope>NUCLEOTIDE SEQUENCE</scope>
</reference>
<dbReference type="PROSITE" id="PS00646">
    <property type="entry name" value="RIBOSOMAL_S13_1"/>
    <property type="match status" value="1"/>
</dbReference>
<dbReference type="GO" id="GO:0019843">
    <property type="term" value="F:rRNA binding"/>
    <property type="evidence" value="ECO:0007669"/>
    <property type="project" value="UniProtKB-KW"/>
</dbReference>
<dbReference type="Gene3D" id="1.10.8.50">
    <property type="match status" value="1"/>
</dbReference>
<dbReference type="GO" id="GO:0003735">
    <property type="term" value="F:structural constituent of ribosome"/>
    <property type="evidence" value="ECO:0007669"/>
    <property type="project" value="InterPro"/>
</dbReference>
<proteinExistence type="inferred from homology"/>
<accession>A0A0F9VSM2</accession>
<dbReference type="Gene3D" id="4.10.910.10">
    <property type="entry name" value="30s ribosomal protein s13, domain 2"/>
    <property type="match status" value="1"/>
</dbReference>
<comment type="caution">
    <text evidence="6">The sequence shown here is derived from an EMBL/GenBank/DDBJ whole genome shotgun (WGS) entry which is preliminary data.</text>
</comment>
<keyword evidence="2" id="KW-0699">rRNA-binding</keyword>
<protein>
    <recommendedName>
        <fullName evidence="7">30S ribosomal protein S13</fullName>
    </recommendedName>
</protein>
<dbReference type="PANTHER" id="PTHR10871:SF1">
    <property type="entry name" value="SMALL RIBOSOMAL SUBUNIT PROTEIN US13M"/>
    <property type="match status" value="1"/>
</dbReference>
<dbReference type="AlphaFoldDB" id="A0A0F9VSM2"/>
<evidence type="ECO:0000313" key="6">
    <source>
        <dbReference type="EMBL" id="KKO02918.1"/>
    </source>
</evidence>
<comment type="similarity">
    <text evidence="1">Belongs to the universal ribosomal protein uS13 family.</text>
</comment>
<evidence type="ECO:0008006" key="7">
    <source>
        <dbReference type="Google" id="ProtNLM"/>
    </source>
</evidence>
<dbReference type="NCBIfam" id="TIGR03631">
    <property type="entry name" value="uS13_bact"/>
    <property type="match status" value="1"/>
</dbReference>
<dbReference type="PROSITE" id="PS50159">
    <property type="entry name" value="RIBOSOMAL_S13_2"/>
    <property type="match status" value="1"/>
</dbReference>
<organism evidence="6">
    <name type="scientific">marine sediment metagenome</name>
    <dbReference type="NCBI Taxonomy" id="412755"/>
    <lineage>
        <taxon>unclassified sequences</taxon>
        <taxon>metagenomes</taxon>
        <taxon>ecological metagenomes</taxon>
    </lineage>
</organism>
<dbReference type="PIRSF" id="PIRSF002134">
    <property type="entry name" value="Ribosomal_S13"/>
    <property type="match status" value="1"/>
</dbReference>
<name>A0A0F9VSM2_9ZZZZ</name>
<keyword evidence="3" id="KW-0694">RNA-binding</keyword>
<evidence type="ECO:0000256" key="1">
    <source>
        <dbReference type="ARBA" id="ARBA00008080"/>
    </source>
</evidence>
<dbReference type="EMBL" id="LAZR01000029">
    <property type="protein sequence ID" value="KKO02918.1"/>
    <property type="molecule type" value="Genomic_DNA"/>
</dbReference>
<dbReference type="InterPro" id="IPR027437">
    <property type="entry name" value="Rbsml_uS13_C"/>
</dbReference>
<evidence type="ECO:0000256" key="2">
    <source>
        <dbReference type="ARBA" id="ARBA00022730"/>
    </source>
</evidence>
<dbReference type="GO" id="GO:0006412">
    <property type="term" value="P:translation"/>
    <property type="evidence" value="ECO:0007669"/>
    <property type="project" value="InterPro"/>
</dbReference>
<dbReference type="InterPro" id="IPR018269">
    <property type="entry name" value="Ribosomal_uS13_CS"/>
</dbReference>
<dbReference type="GO" id="GO:0005829">
    <property type="term" value="C:cytosol"/>
    <property type="evidence" value="ECO:0007669"/>
    <property type="project" value="TreeGrafter"/>
</dbReference>
<evidence type="ECO:0000256" key="5">
    <source>
        <dbReference type="ARBA" id="ARBA00023274"/>
    </source>
</evidence>
<dbReference type="HAMAP" id="MF_01315">
    <property type="entry name" value="Ribosomal_uS13"/>
    <property type="match status" value="1"/>
</dbReference>
<keyword evidence="5" id="KW-0687">Ribonucleoprotein</keyword>
<dbReference type="InterPro" id="IPR001892">
    <property type="entry name" value="Ribosomal_uS13"/>
</dbReference>
<dbReference type="Pfam" id="PF00416">
    <property type="entry name" value="Ribosomal_S13"/>
    <property type="match status" value="1"/>
</dbReference>
<dbReference type="GO" id="GO:0015935">
    <property type="term" value="C:small ribosomal subunit"/>
    <property type="evidence" value="ECO:0007669"/>
    <property type="project" value="TreeGrafter"/>
</dbReference>
<evidence type="ECO:0000256" key="4">
    <source>
        <dbReference type="ARBA" id="ARBA00022980"/>
    </source>
</evidence>
<dbReference type="InterPro" id="IPR010979">
    <property type="entry name" value="Ribosomal_uS13-like_H2TH"/>
</dbReference>
<sequence length="129" mass="14816">MPRIIGVNIPEKKQIEIALTYIYGIGNSLSRKILTEAQIDPQKRASQLTSQEISRLKEIIEKNYKIEGELRRELLLNIKRLKDISCWRGIRHIKGLPVRGQRTKTNTRTVRGNVRKTVGSGKRSSLEPK</sequence>